<protein>
    <submittedName>
        <fullName evidence="1">LO8</fullName>
    </submittedName>
</protein>
<dbReference type="GeneID" id="41702107"/>
<reference evidence="1" key="1">
    <citation type="submission" date="2017-09" db="EMBL/GenBank/DDBJ databases">
        <title>First adomaviral infection in elasmobranch: viral epithelial cell cytokaryomegaly disease caused by a new DNA virus, with molecular evidence from viral loads and in situ hybridization.</title>
        <authorList>
            <person name="Dill J."/>
            <person name="Ng T.F.F."/>
            <person name="Delwart E."/>
            <person name="Buck C.B."/>
            <person name="Camus A."/>
        </authorList>
    </citation>
    <scope>NUCLEOTIDE SEQUENCE [LARGE SCALE GENOMIC DNA]</scope>
    <source>
        <strain evidence="1">UGA1</strain>
    </source>
</reference>
<name>A0A2S1MK27_9VIRU</name>
<evidence type="ECO:0000313" key="1">
    <source>
        <dbReference type="EMBL" id="AWG87399.1"/>
    </source>
</evidence>
<proteinExistence type="predicted"/>
<sequence>MPQYSLSDIGQIDRKVRLDTQGQYYGWGWLSTSEIAAGLARLGINGVVCPMQEGDKLPFDDCNKGLVCIMLKGGHYTMLVKLSSFICFFDALGFPVTYHFPMCNAPILSLSEPIQPMRSSNYCGCYCLFVAYMLTKKRLPHTNNGGELKSSFRSLLQRYMDCSSIATVRKQRNEKITEMFMIDHSIGEEFTDGEMYAHYQRYRKDLSPRNIR</sequence>
<dbReference type="KEGG" id="vg:41702107"/>
<dbReference type="Proteomes" id="UP000290636">
    <property type="component" value="Segment"/>
</dbReference>
<dbReference type="RefSeq" id="YP_009552705.1">
    <property type="nucleotide sequence ID" value="NC_040625.1"/>
</dbReference>
<accession>A0A2S1MK27</accession>
<dbReference type="EMBL" id="MF946548">
    <property type="protein sequence ID" value="AWG87399.1"/>
    <property type="molecule type" value="Genomic_DNA"/>
</dbReference>
<organism evidence="1">
    <name type="scientific">Rhynchobatus djiddensis adomavirus 1</name>
    <dbReference type="NCBI Taxonomy" id="2175117"/>
    <lineage>
        <taxon>Viruses</taxon>
        <taxon>Adomaviruses</taxon>
    </lineage>
</organism>